<proteinExistence type="predicted"/>
<evidence type="ECO:0000313" key="2">
    <source>
        <dbReference type="Proteomes" id="UP001494902"/>
    </source>
</evidence>
<protein>
    <recommendedName>
        <fullName evidence="3">Restriction endonuclease</fullName>
    </recommendedName>
</protein>
<keyword evidence="2" id="KW-1185">Reference proteome</keyword>
<comment type="caution">
    <text evidence="1">The sequence shown here is derived from an EMBL/GenBank/DDBJ whole genome shotgun (WGS) entry which is preliminary data.</text>
</comment>
<sequence length="363" mass="40732">MTGSLPLPGFDVPASVPSAEAPPVKRAFGVENRARLLNQYFSEAGDVDAKNAWQHVYRLLLSIDQTIGLAHCYESDKCQPGRPWYERSLRFHDRISRSFDVPPKDVALHIDWLFTQASVDLAAVIASQDQPSKVQAQRAPYADRDFPLPGEDPELVSVVLDVLKDYLTGDVPEEVAQNLVRRVQSHLSKENKRKNMVGEGFEDTLAAVLHRVPSIASRYEISTRKNLHDLPGFNASTGTKTRQVDLALVRHADQYRILITAKWSIRSDREEQFPSDFNDYVRLESTSKDFAYVLITNEFDAARLVAACDARRQNAPLFNNVVHVDAGAPVEAYGPQAKHSATKLRERVSSGRLQSLAQWINEL</sequence>
<organism evidence="1 2">
    <name type="scientific">Pseudonocardia nematodicida</name>
    <dbReference type="NCBI Taxonomy" id="1206997"/>
    <lineage>
        <taxon>Bacteria</taxon>
        <taxon>Bacillati</taxon>
        <taxon>Actinomycetota</taxon>
        <taxon>Actinomycetes</taxon>
        <taxon>Pseudonocardiales</taxon>
        <taxon>Pseudonocardiaceae</taxon>
        <taxon>Pseudonocardia</taxon>
    </lineage>
</organism>
<evidence type="ECO:0000313" key="1">
    <source>
        <dbReference type="EMBL" id="MEQ3551760.1"/>
    </source>
</evidence>
<dbReference type="EMBL" id="JBEDNQ010000005">
    <property type="protein sequence ID" value="MEQ3551760.1"/>
    <property type="molecule type" value="Genomic_DNA"/>
</dbReference>
<reference evidence="1 2" key="1">
    <citation type="submission" date="2024-03" db="EMBL/GenBank/DDBJ databases">
        <title>Draft genome sequence of Pseudonocardia nematodicida JCM 31783.</title>
        <authorList>
            <person name="Butdee W."/>
            <person name="Duangmal K."/>
        </authorList>
    </citation>
    <scope>NUCLEOTIDE SEQUENCE [LARGE SCALE GENOMIC DNA]</scope>
    <source>
        <strain evidence="1 2">JCM 31783</strain>
    </source>
</reference>
<dbReference type="Proteomes" id="UP001494902">
    <property type="component" value="Unassembled WGS sequence"/>
</dbReference>
<evidence type="ECO:0008006" key="3">
    <source>
        <dbReference type="Google" id="ProtNLM"/>
    </source>
</evidence>
<accession>A0ABV1KBA1</accession>
<name>A0ABV1KBA1_9PSEU</name>
<dbReference type="RefSeq" id="WP_349298830.1">
    <property type="nucleotide sequence ID" value="NZ_JBEDNQ010000005.1"/>
</dbReference>
<gene>
    <name evidence="1" type="ORF">WIS52_14900</name>
</gene>